<dbReference type="InterPro" id="IPR050446">
    <property type="entry name" value="FAD-oxidoreductase/Apoptosis"/>
</dbReference>
<evidence type="ECO:0000313" key="7">
    <source>
        <dbReference type="EMBL" id="MVU80785.1"/>
    </source>
</evidence>
<sequence length="390" mass="41610">MSMRRIIIAGAGLAGHRAAIALRENGFDGHLTVLGDELHHPYDRPPLSKQLLGGEYSTEQCFFPVGDLDVDWRLGTSAVGLDPRLRTVALSDGTSLDYDGLVIATGRRAREWNLSRGLSGVHTLRSLEDALGFRAAVTPSSRVVIVGAGFIGCEVAATLRKQGVENVTLVNVAPYPMPVLGPEAGARAAALHESNGVTLRMNCGVEALEGVDRVEAVRLTGGERIAADQVLVAVGSMPNSEWLAGSGLLLAEGAVVCDEYCFATGAEDIVVVGDVAAWPHPHADTGASVEHWTNARDMAATAAANLLASVEERKPLSSVPACWSDQYDVKIKTAGFLRAANRYVVVEDDPERPALVVEAYRDEELVGAIVFNRNRSIINYQRRLATVPVA</sequence>
<accession>A0A7K1V2F4</accession>
<proteinExistence type="predicted"/>
<comment type="cofactor">
    <cofactor evidence="1">
        <name>FAD</name>
        <dbReference type="ChEBI" id="CHEBI:57692"/>
    </cofactor>
</comment>
<evidence type="ECO:0000256" key="3">
    <source>
        <dbReference type="ARBA" id="ARBA00022827"/>
    </source>
</evidence>
<dbReference type="PANTHER" id="PTHR43557">
    <property type="entry name" value="APOPTOSIS-INDUCING FACTOR 1"/>
    <property type="match status" value="1"/>
</dbReference>
<dbReference type="Proteomes" id="UP000466794">
    <property type="component" value="Unassembled WGS sequence"/>
</dbReference>
<comment type="caution">
    <text evidence="7">The sequence shown here is derived from an EMBL/GenBank/DDBJ whole genome shotgun (WGS) entry which is preliminary data.</text>
</comment>
<keyword evidence="4" id="KW-0560">Oxidoreductase</keyword>
<dbReference type="EMBL" id="WRPP01000005">
    <property type="protein sequence ID" value="MVU80785.1"/>
    <property type="molecule type" value="Genomic_DNA"/>
</dbReference>
<feature type="domain" description="FAD/NAD(P)-binding" evidence="5">
    <location>
        <begin position="5"/>
        <end position="299"/>
    </location>
</feature>
<dbReference type="SUPFAM" id="SSF51905">
    <property type="entry name" value="FAD/NAD(P)-binding domain"/>
    <property type="match status" value="2"/>
</dbReference>
<dbReference type="Pfam" id="PF14759">
    <property type="entry name" value="Reductase_C"/>
    <property type="match status" value="1"/>
</dbReference>
<evidence type="ECO:0000256" key="1">
    <source>
        <dbReference type="ARBA" id="ARBA00001974"/>
    </source>
</evidence>
<dbReference type="InterPro" id="IPR023753">
    <property type="entry name" value="FAD/NAD-binding_dom"/>
</dbReference>
<organism evidence="7 8">
    <name type="scientific">Nocardia terrae</name>
    <dbReference type="NCBI Taxonomy" id="2675851"/>
    <lineage>
        <taxon>Bacteria</taxon>
        <taxon>Bacillati</taxon>
        <taxon>Actinomycetota</taxon>
        <taxon>Actinomycetes</taxon>
        <taxon>Mycobacteriales</taxon>
        <taxon>Nocardiaceae</taxon>
        <taxon>Nocardia</taxon>
    </lineage>
</organism>
<evidence type="ECO:0000256" key="2">
    <source>
        <dbReference type="ARBA" id="ARBA00022630"/>
    </source>
</evidence>
<dbReference type="InterPro" id="IPR028202">
    <property type="entry name" value="Reductase_C"/>
</dbReference>
<gene>
    <name evidence="7" type="ORF">GPX89_26470</name>
</gene>
<keyword evidence="3" id="KW-0274">FAD</keyword>
<name>A0A7K1V2F4_9NOCA</name>
<dbReference type="GO" id="GO:0016651">
    <property type="term" value="F:oxidoreductase activity, acting on NAD(P)H"/>
    <property type="evidence" value="ECO:0007669"/>
    <property type="project" value="TreeGrafter"/>
</dbReference>
<dbReference type="PANTHER" id="PTHR43557:SF2">
    <property type="entry name" value="RIESKE DOMAIN-CONTAINING PROTEIN-RELATED"/>
    <property type="match status" value="1"/>
</dbReference>
<dbReference type="Pfam" id="PF07992">
    <property type="entry name" value="Pyr_redox_2"/>
    <property type="match status" value="1"/>
</dbReference>
<dbReference type="PRINTS" id="PR00469">
    <property type="entry name" value="PNDRDTASEII"/>
</dbReference>
<dbReference type="InterPro" id="IPR016156">
    <property type="entry name" value="FAD/NAD-linked_Rdtase_dimer_sf"/>
</dbReference>
<reference evidence="7 8" key="1">
    <citation type="submission" date="2019-12" db="EMBL/GenBank/DDBJ databases">
        <title>Nocardia sp. nov. ET3-3 isolated from soil.</title>
        <authorList>
            <person name="Kanchanasin P."/>
            <person name="Tanasupawat S."/>
            <person name="Yuki M."/>
            <person name="Kudo T."/>
        </authorList>
    </citation>
    <scope>NUCLEOTIDE SEQUENCE [LARGE SCALE GENOMIC DNA]</scope>
    <source>
        <strain evidence="7 8">ET3-3</strain>
    </source>
</reference>
<keyword evidence="2" id="KW-0285">Flavoprotein</keyword>
<dbReference type="PRINTS" id="PR00368">
    <property type="entry name" value="FADPNR"/>
</dbReference>
<dbReference type="AlphaFoldDB" id="A0A7K1V2F4"/>
<dbReference type="InterPro" id="IPR036188">
    <property type="entry name" value="FAD/NAD-bd_sf"/>
</dbReference>
<dbReference type="GO" id="GO:0005737">
    <property type="term" value="C:cytoplasm"/>
    <property type="evidence" value="ECO:0007669"/>
    <property type="project" value="TreeGrafter"/>
</dbReference>
<feature type="domain" description="Reductase C-terminal" evidence="6">
    <location>
        <begin position="322"/>
        <end position="384"/>
    </location>
</feature>
<evidence type="ECO:0000256" key="4">
    <source>
        <dbReference type="ARBA" id="ARBA00023002"/>
    </source>
</evidence>
<dbReference type="Gene3D" id="3.50.50.60">
    <property type="entry name" value="FAD/NAD(P)-binding domain"/>
    <property type="match status" value="2"/>
</dbReference>
<evidence type="ECO:0000259" key="5">
    <source>
        <dbReference type="Pfam" id="PF07992"/>
    </source>
</evidence>
<evidence type="ECO:0000313" key="8">
    <source>
        <dbReference type="Proteomes" id="UP000466794"/>
    </source>
</evidence>
<dbReference type="SUPFAM" id="SSF55424">
    <property type="entry name" value="FAD/NAD-linked reductases, dimerisation (C-terminal) domain"/>
    <property type="match status" value="1"/>
</dbReference>
<evidence type="ECO:0000259" key="6">
    <source>
        <dbReference type="Pfam" id="PF14759"/>
    </source>
</evidence>
<keyword evidence="8" id="KW-1185">Reference proteome</keyword>
<dbReference type="Gene3D" id="3.30.390.30">
    <property type="match status" value="1"/>
</dbReference>
<protein>
    <submittedName>
        <fullName evidence="7">NAD(P)/FAD-dependent oxidoreductase</fullName>
    </submittedName>
</protein>